<dbReference type="Gene3D" id="1.10.510.10">
    <property type="entry name" value="Transferase(Phosphotransferase) domain 1"/>
    <property type="match status" value="1"/>
</dbReference>
<evidence type="ECO:0000313" key="2">
    <source>
        <dbReference type="EMBL" id="QHS91206.1"/>
    </source>
</evidence>
<dbReference type="InterPro" id="IPR000719">
    <property type="entry name" value="Prot_kinase_dom"/>
</dbReference>
<dbReference type="InterPro" id="IPR008271">
    <property type="entry name" value="Ser/Thr_kinase_AS"/>
</dbReference>
<dbReference type="InterPro" id="IPR011009">
    <property type="entry name" value="Kinase-like_dom_sf"/>
</dbReference>
<dbReference type="SUPFAM" id="SSF56112">
    <property type="entry name" value="Protein kinase-like (PK-like)"/>
    <property type="match status" value="1"/>
</dbReference>
<organism evidence="2">
    <name type="scientific">viral metagenome</name>
    <dbReference type="NCBI Taxonomy" id="1070528"/>
    <lineage>
        <taxon>unclassified sequences</taxon>
        <taxon>metagenomes</taxon>
        <taxon>organismal metagenomes</taxon>
    </lineage>
</organism>
<name>A0A6C0BGC2_9ZZZZ</name>
<dbReference type="PROSITE" id="PS50011">
    <property type="entry name" value="PROTEIN_KINASE_DOM"/>
    <property type="match status" value="1"/>
</dbReference>
<accession>A0A6C0BGC2</accession>
<sequence length="333" mass="37789">MCNQKSCDAMVSLESVGVSAQGCLRKSDWLSAISLPSSQSILNQMIYVDTPSVTITCIKNVSHGSFGYIDLALYKTPTVTMEVYVKRPIIPGRSLLQEACIQKLVGEHIEAIGFPTGAPRILHIFRLRDESICFAMEPIQHASTLHMYLKKVPIKQLSNVLIDCLLQLSAMVWHLNNRVGINHRDLKPSNFLIAEHEPRRKVLTIEHEIIEISSRYSLTLIDFGFSCLGSIKTHIADMSLSTVYPKSDPCPKDGRDLYLFLAFLYIDYHAVLPPTLRSLFESWIEEPGAKLCHFMRKDGENSKQWLYFMAGNEKIHTFHSYPVRILSDLQSFI</sequence>
<feature type="domain" description="Protein kinase" evidence="1">
    <location>
        <begin position="55"/>
        <end position="333"/>
    </location>
</feature>
<dbReference type="SMART" id="SM00220">
    <property type="entry name" value="S_TKc"/>
    <property type="match status" value="1"/>
</dbReference>
<proteinExistence type="predicted"/>
<dbReference type="AlphaFoldDB" id="A0A6C0BGC2"/>
<dbReference type="GO" id="GO:0004672">
    <property type="term" value="F:protein kinase activity"/>
    <property type="evidence" value="ECO:0007669"/>
    <property type="project" value="InterPro"/>
</dbReference>
<dbReference type="GO" id="GO:0005524">
    <property type="term" value="F:ATP binding"/>
    <property type="evidence" value="ECO:0007669"/>
    <property type="project" value="InterPro"/>
</dbReference>
<dbReference type="EMBL" id="MN739156">
    <property type="protein sequence ID" value="QHS91206.1"/>
    <property type="molecule type" value="Genomic_DNA"/>
</dbReference>
<evidence type="ECO:0000259" key="1">
    <source>
        <dbReference type="PROSITE" id="PS50011"/>
    </source>
</evidence>
<dbReference type="PROSITE" id="PS00108">
    <property type="entry name" value="PROTEIN_KINASE_ST"/>
    <property type="match status" value="1"/>
</dbReference>
<protein>
    <recommendedName>
        <fullName evidence="1">Protein kinase domain-containing protein</fullName>
    </recommendedName>
</protein>
<reference evidence="2" key="1">
    <citation type="journal article" date="2020" name="Nature">
        <title>Giant virus diversity and host interactions through global metagenomics.</title>
        <authorList>
            <person name="Schulz F."/>
            <person name="Roux S."/>
            <person name="Paez-Espino D."/>
            <person name="Jungbluth S."/>
            <person name="Walsh D.A."/>
            <person name="Denef V.J."/>
            <person name="McMahon K.D."/>
            <person name="Konstantinidis K.T."/>
            <person name="Eloe-Fadrosh E.A."/>
            <person name="Kyrpides N.C."/>
            <person name="Woyke T."/>
        </authorList>
    </citation>
    <scope>NUCLEOTIDE SEQUENCE</scope>
    <source>
        <strain evidence="2">GVMAG-M-3300013004-44</strain>
    </source>
</reference>